<dbReference type="Proteomes" id="UP000198781">
    <property type="component" value="Unassembled WGS sequence"/>
</dbReference>
<accession>A0A1G6R7Y2</accession>
<dbReference type="InterPro" id="IPR050712">
    <property type="entry name" value="NAD(P)H-dep_reductase"/>
</dbReference>
<keyword evidence="3" id="KW-1185">Reference proteome</keyword>
<evidence type="ECO:0000313" key="3">
    <source>
        <dbReference type="Proteomes" id="UP000198781"/>
    </source>
</evidence>
<dbReference type="RefSeq" id="WP_092742176.1">
    <property type="nucleotide sequence ID" value="NZ_FMZC01000004.1"/>
</dbReference>
<dbReference type="AlphaFoldDB" id="A0A1G6R7Y2"/>
<dbReference type="STRING" id="187868.SAMN05192589_10466"/>
<sequence length="201" mass="21511">MQKLLVFAGSTRQQSFNRRLARATADIARDAGADVTLLELADFDIPMYNADLEAVGTPPDVLRLKAAMDAHPGWIICSPEYNGSYTALLKNTIDWASSPVAGHPEWSDGTRPFRGKVVGMLSASNGGLGGLRSQSHLAPLLINLECWLAPQAFALGLAASALDDQGVLVHEPHRQRVRAVVDQVLWASERLGTARMAGAAA</sequence>
<evidence type="ECO:0000313" key="2">
    <source>
        <dbReference type="EMBL" id="SDD00551.1"/>
    </source>
</evidence>
<dbReference type="PANTHER" id="PTHR30543">
    <property type="entry name" value="CHROMATE REDUCTASE"/>
    <property type="match status" value="1"/>
</dbReference>
<reference evidence="2 3" key="1">
    <citation type="submission" date="2016-10" db="EMBL/GenBank/DDBJ databases">
        <authorList>
            <person name="de Groot N.N."/>
        </authorList>
    </citation>
    <scope>NUCLEOTIDE SEQUENCE [LARGE SCALE GENOMIC DNA]</scope>
    <source>
        <strain evidence="2 3">DSM 16619</strain>
    </source>
</reference>
<dbReference type="GO" id="GO:0010181">
    <property type="term" value="F:FMN binding"/>
    <property type="evidence" value="ECO:0007669"/>
    <property type="project" value="TreeGrafter"/>
</dbReference>
<protein>
    <submittedName>
        <fullName evidence="2">NAD(P)H-dependent FMN reductase</fullName>
    </submittedName>
</protein>
<dbReference type="OrthoDB" id="9812295at2"/>
<feature type="domain" description="NADPH-dependent FMN reductase-like" evidence="1">
    <location>
        <begin position="3"/>
        <end position="157"/>
    </location>
</feature>
<dbReference type="GO" id="GO:0016491">
    <property type="term" value="F:oxidoreductase activity"/>
    <property type="evidence" value="ECO:0007669"/>
    <property type="project" value="InterPro"/>
</dbReference>
<proteinExistence type="predicted"/>
<dbReference type="EMBL" id="FMZC01000004">
    <property type="protein sequence ID" value="SDD00551.1"/>
    <property type="molecule type" value="Genomic_DNA"/>
</dbReference>
<dbReference type="InterPro" id="IPR029039">
    <property type="entry name" value="Flavoprotein-like_sf"/>
</dbReference>
<organism evidence="2 3">
    <name type="scientific">Paracidovorax valerianellae</name>
    <dbReference type="NCBI Taxonomy" id="187868"/>
    <lineage>
        <taxon>Bacteria</taxon>
        <taxon>Pseudomonadati</taxon>
        <taxon>Pseudomonadota</taxon>
        <taxon>Betaproteobacteria</taxon>
        <taxon>Burkholderiales</taxon>
        <taxon>Comamonadaceae</taxon>
        <taxon>Paracidovorax</taxon>
    </lineage>
</organism>
<dbReference type="InterPro" id="IPR005025">
    <property type="entry name" value="FMN_Rdtase-like_dom"/>
</dbReference>
<dbReference type="Pfam" id="PF03358">
    <property type="entry name" value="FMN_red"/>
    <property type="match status" value="1"/>
</dbReference>
<evidence type="ECO:0000259" key="1">
    <source>
        <dbReference type="Pfam" id="PF03358"/>
    </source>
</evidence>
<dbReference type="PANTHER" id="PTHR30543:SF21">
    <property type="entry name" value="NAD(P)H-DEPENDENT FMN REDUCTASE LOT6"/>
    <property type="match status" value="1"/>
</dbReference>
<name>A0A1G6R7Y2_9BURK</name>
<gene>
    <name evidence="2" type="ORF">SAMN05192589_10466</name>
</gene>
<dbReference type="SUPFAM" id="SSF52218">
    <property type="entry name" value="Flavoproteins"/>
    <property type="match status" value="1"/>
</dbReference>
<dbReference type="GO" id="GO:0005829">
    <property type="term" value="C:cytosol"/>
    <property type="evidence" value="ECO:0007669"/>
    <property type="project" value="TreeGrafter"/>
</dbReference>
<dbReference type="Gene3D" id="3.40.50.360">
    <property type="match status" value="1"/>
</dbReference>